<dbReference type="Proteomes" id="UP001565368">
    <property type="component" value="Unassembled WGS sequence"/>
</dbReference>
<evidence type="ECO:0000256" key="14">
    <source>
        <dbReference type="ARBA" id="ARBA00024180"/>
    </source>
</evidence>
<dbReference type="PANTHER" id="PTHR47669:SF1">
    <property type="entry name" value="PHOSPHATIDYLINOSITOL TRANSFER PROTEIN SFH5"/>
    <property type="match status" value="1"/>
</dbReference>
<dbReference type="PROSITE" id="PS50191">
    <property type="entry name" value="CRAL_TRIO"/>
    <property type="match status" value="1"/>
</dbReference>
<evidence type="ECO:0000256" key="6">
    <source>
        <dbReference type="ARBA" id="ARBA00022617"/>
    </source>
</evidence>
<keyword evidence="4 15" id="KW-0813">Transport</keyword>
<dbReference type="InterPro" id="IPR036865">
    <property type="entry name" value="CRAL-TRIO_dom_sf"/>
</dbReference>
<comment type="similarity">
    <text evidence="3 15">Belongs to the SFH5 family.</text>
</comment>
<dbReference type="CDD" id="cd00170">
    <property type="entry name" value="SEC14"/>
    <property type="match status" value="1"/>
</dbReference>
<evidence type="ECO:0000256" key="15">
    <source>
        <dbReference type="RuleBase" id="RU367059"/>
    </source>
</evidence>
<dbReference type="SUPFAM" id="SSF52087">
    <property type="entry name" value="CRAL/TRIO domain"/>
    <property type="match status" value="1"/>
</dbReference>
<keyword evidence="5 15" id="KW-0963">Cytoplasm</keyword>
<evidence type="ECO:0000256" key="12">
    <source>
        <dbReference type="ARBA" id="ARBA00023136"/>
    </source>
</evidence>
<comment type="subcellular location">
    <subcellularLocation>
        <location evidence="15">Cytoplasm</location>
    </subcellularLocation>
    <subcellularLocation>
        <location evidence="2 15">Endoplasmic reticulum membrane</location>
        <topology evidence="2 15">Peripheral membrane protein</topology>
    </subcellularLocation>
    <subcellularLocation>
        <location evidence="15">Microsome membrane</location>
        <topology evidence="15">Peripheral membrane protein</topology>
    </subcellularLocation>
</comment>
<organism evidence="18 19">
    <name type="scientific">Vanrija albida</name>
    <dbReference type="NCBI Taxonomy" id="181172"/>
    <lineage>
        <taxon>Eukaryota</taxon>
        <taxon>Fungi</taxon>
        <taxon>Dikarya</taxon>
        <taxon>Basidiomycota</taxon>
        <taxon>Agaricomycotina</taxon>
        <taxon>Tremellomycetes</taxon>
        <taxon>Trichosporonales</taxon>
        <taxon>Trichosporonaceae</taxon>
        <taxon>Vanrija</taxon>
    </lineage>
</organism>
<evidence type="ECO:0000256" key="7">
    <source>
        <dbReference type="ARBA" id="ARBA00022723"/>
    </source>
</evidence>
<dbReference type="PANTHER" id="PTHR47669">
    <property type="entry name" value="PHOSPHATIDYLINOSITOL TRANSFER PROTEIN SFH5"/>
    <property type="match status" value="1"/>
</dbReference>
<gene>
    <name evidence="18" type="primary">SFH5</name>
    <name evidence="18" type="ORF">Q8F55_003449</name>
</gene>
<proteinExistence type="inferred from homology"/>
<comment type="function">
    <text evidence="14">Non-classical phosphatidylinositol (PtdIns) transfer protein (PITP), which exhibits PtdIns-binding/transfer activity in the absence of detectable PtdCho-binding/transfer activity. Regulates PtdIns(4,5)P2 homeostasis at the plasma membrane. Heme-binding protein that may play a role in organic oxidant-induced stress responses.</text>
</comment>
<evidence type="ECO:0000256" key="3">
    <source>
        <dbReference type="ARBA" id="ARBA00006667"/>
    </source>
</evidence>
<feature type="region of interest" description="Disordered" evidence="16">
    <location>
        <begin position="1"/>
        <end position="65"/>
    </location>
</feature>
<evidence type="ECO:0000256" key="13">
    <source>
        <dbReference type="ARBA" id="ARBA00024146"/>
    </source>
</evidence>
<dbReference type="Pfam" id="PF00650">
    <property type="entry name" value="CRAL_TRIO"/>
    <property type="match status" value="1"/>
</dbReference>
<protein>
    <recommendedName>
        <fullName evidence="15">Phosphatidylinositol transfer protein SFH5</fullName>
        <shortName evidence="15">PITP SFH5</shortName>
    </recommendedName>
</protein>
<dbReference type="EMBL" id="JBBXJM010000003">
    <property type="protein sequence ID" value="KAL1409466.1"/>
    <property type="molecule type" value="Genomic_DNA"/>
</dbReference>
<keyword evidence="19" id="KW-1185">Reference proteome</keyword>
<dbReference type="SUPFAM" id="SSF46938">
    <property type="entry name" value="CRAL/TRIO N-terminal domain"/>
    <property type="match status" value="1"/>
</dbReference>
<comment type="catalytic activity">
    <reaction evidence="13">
        <text>a 1,2-diacyl-sn-glycero-3-phospho-(1D-myo-inositol)(in) = a 1,2-diacyl-sn-glycero-3-phospho-(1D-myo-inositol)(out)</text>
        <dbReference type="Rhea" id="RHEA:38691"/>
        <dbReference type="ChEBI" id="CHEBI:57880"/>
    </reaction>
    <physiologicalReaction direction="left-to-right" evidence="13">
        <dbReference type="Rhea" id="RHEA:38692"/>
    </physiologicalReaction>
</comment>
<evidence type="ECO:0000256" key="9">
    <source>
        <dbReference type="ARBA" id="ARBA00022848"/>
    </source>
</evidence>
<evidence type="ECO:0000259" key="17">
    <source>
        <dbReference type="PROSITE" id="PS50191"/>
    </source>
</evidence>
<evidence type="ECO:0000313" key="18">
    <source>
        <dbReference type="EMBL" id="KAL1409466.1"/>
    </source>
</evidence>
<name>A0ABR3Q413_9TREE</name>
<keyword evidence="9 15" id="KW-0492">Microsome</keyword>
<dbReference type="Gene3D" id="3.40.525.10">
    <property type="entry name" value="CRAL-TRIO lipid binding domain"/>
    <property type="match status" value="1"/>
</dbReference>
<keyword evidence="10" id="KW-0408">Iron</keyword>
<evidence type="ECO:0000256" key="10">
    <source>
        <dbReference type="ARBA" id="ARBA00023004"/>
    </source>
</evidence>
<keyword evidence="7" id="KW-0479">Metal-binding</keyword>
<accession>A0ABR3Q413</accession>
<evidence type="ECO:0000256" key="2">
    <source>
        <dbReference type="ARBA" id="ARBA00004406"/>
    </source>
</evidence>
<evidence type="ECO:0000256" key="5">
    <source>
        <dbReference type="ARBA" id="ARBA00022490"/>
    </source>
</evidence>
<comment type="caution">
    <text evidence="18">The sequence shown here is derived from an EMBL/GenBank/DDBJ whole genome shotgun (WGS) entry which is preliminary data.</text>
</comment>
<feature type="domain" description="CRAL-TRIO" evidence="17">
    <location>
        <begin position="145"/>
        <end position="326"/>
    </location>
</feature>
<dbReference type="SMART" id="SM00516">
    <property type="entry name" value="SEC14"/>
    <property type="match status" value="1"/>
</dbReference>
<keyword evidence="12 15" id="KW-0472">Membrane</keyword>
<evidence type="ECO:0000256" key="1">
    <source>
        <dbReference type="ARBA" id="ARBA00001970"/>
    </source>
</evidence>
<feature type="compositionally biased region" description="Low complexity" evidence="16">
    <location>
        <begin position="7"/>
        <end position="29"/>
    </location>
</feature>
<dbReference type="InterPro" id="IPR001251">
    <property type="entry name" value="CRAL-TRIO_dom"/>
</dbReference>
<dbReference type="RefSeq" id="XP_069209410.1">
    <property type="nucleotide sequence ID" value="XM_069351992.1"/>
</dbReference>
<evidence type="ECO:0000256" key="8">
    <source>
        <dbReference type="ARBA" id="ARBA00022824"/>
    </source>
</evidence>
<keyword evidence="8 15" id="KW-0256">Endoplasmic reticulum</keyword>
<evidence type="ECO:0000256" key="11">
    <source>
        <dbReference type="ARBA" id="ARBA00023055"/>
    </source>
</evidence>
<keyword evidence="11 15" id="KW-0445">Lipid transport</keyword>
<evidence type="ECO:0000256" key="16">
    <source>
        <dbReference type="SAM" id="MobiDB-lite"/>
    </source>
</evidence>
<sequence>MSEEIKPTPATAEATTAAPAPAPGAATEAAADEQAKPATAEVPAVPTSDAAEPADEPAAAPSWPVTPDTPLAALFTRLPAILEAAGHTQIWGVTLSPAAPAAFSTLLVLQKYLRSTADDVDAAAAALEKTLAWRKGFGLDAGAEPRAYGPDFDGLGYVTSVGTPAGREVVTWNVYGAVKDLGVTFGDLDRFLHWRVALMERAVGELGLATTTVPIPAYGQGEDPHRLAQVHVYEGVSFLRMDPHVKAASKATIELMAAHYPETLSRKFFVGVPLLMSWVFTAVRMFISAETAKKFVVVSYKANLAGEMGDKADVPQEFGGTGPGLAELEARET</sequence>
<evidence type="ECO:0000256" key="4">
    <source>
        <dbReference type="ARBA" id="ARBA00022448"/>
    </source>
</evidence>
<reference evidence="18 19" key="1">
    <citation type="submission" date="2023-08" db="EMBL/GenBank/DDBJ databases">
        <title>Annotated Genome Sequence of Vanrija albida AlHP1.</title>
        <authorList>
            <person name="Herzog R."/>
        </authorList>
    </citation>
    <scope>NUCLEOTIDE SEQUENCE [LARGE SCALE GENOMIC DNA]</scope>
    <source>
        <strain evidence="18 19">AlHP1</strain>
    </source>
</reference>
<comment type="cofactor">
    <cofactor evidence="1">
        <name>heme b</name>
        <dbReference type="ChEBI" id="CHEBI:60344"/>
    </cofactor>
</comment>
<dbReference type="GeneID" id="95984492"/>
<dbReference type="InterPro" id="IPR042938">
    <property type="entry name" value="Sfh5"/>
</dbReference>
<keyword evidence="6" id="KW-0349">Heme</keyword>
<evidence type="ECO:0000313" key="19">
    <source>
        <dbReference type="Proteomes" id="UP001565368"/>
    </source>
</evidence>
<dbReference type="InterPro" id="IPR036273">
    <property type="entry name" value="CRAL/TRIO_N_dom_sf"/>
</dbReference>